<dbReference type="Proteomes" id="UP000249522">
    <property type="component" value="Unassembled WGS sequence"/>
</dbReference>
<gene>
    <name evidence="2" type="ORF">DNH61_04300</name>
</gene>
<feature type="domain" description="Tail specific protease" evidence="1">
    <location>
        <begin position="310"/>
        <end position="368"/>
    </location>
</feature>
<sequence>MALTIKSSNALFKDSVTLAEFLETTNQLELSLAERRTIIDQALVLIDSVYVHLPLKQAMYAINPVQKLKILRRQMNTLTEREFHCEMLQIFKELRDLHTNYILPAPYNLSTAFLPFLMEEYYDGNDQRHYIVTKLIPGFEHDTFKPGVEITDWNGVPIDQAVAINADREAGSNKAARHVRGLDAMTVRPLAMSLPPAEHWVIVGYSSDNKDYSIQLPWQVNQISSFHAILAPAATGEYAAANGLDLNMELTNNARKVLFSPSAIDVSKEAADLRSADEPLNEKKKDFFKSRSRYPDTFQFRPVDTPHGQIGYLRIRTFSDPEPDAFVNEVIRILKLLPEKGVIIDVRGNGGGIIMNGERLLQLFSSNQIEAERLHFINNEITLAIANSDELGGFAKQWVNSIDLSTITGSIYSQGFTIESPELTNSIGRQYNGSAVLITDARCYSTTDIFAAGFQDNKIGKILGVDDNTGAGGANVFTHDLLRALLPGPDSPFQELPGGTFMRVAIRQTTRVGDKAGLPLEDLGIQPDAIHRLTRDDVLSDNRDLISAAAALLLQSQGDTQ</sequence>
<evidence type="ECO:0000259" key="1">
    <source>
        <dbReference type="Pfam" id="PF03572"/>
    </source>
</evidence>
<dbReference type="Pfam" id="PF03572">
    <property type="entry name" value="Peptidase_S41"/>
    <property type="match status" value="2"/>
</dbReference>
<dbReference type="GO" id="GO:0004175">
    <property type="term" value="F:endopeptidase activity"/>
    <property type="evidence" value="ECO:0007669"/>
    <property type="project" value="TreeGrafter"/>
</dbReference>
<dbReference type="InterPro" id="IPR005151">
    <property type="entry name" value="Tail-specific_protease"/>
</dbReference>
<dbReference type="Gene3D" id="3.90.226.10">
    <property type="entry name" value="2-enoyl-CoA Hydratase, Chain A, domain 1"/>
    <property type="match status" value="1"/>
</dbReference>
<dbReference type="RefSeq" id="WP_111145444.1">
    <property type="nucleotide sequence ID" value="NZ_QKRB01000031.1"/>
</dbReference>
<dbReference type="AlphaFoldDB" id="A0A2W1LDD8"/>
<name>A0A2W1LDD8_9BACL</name>
<reference evidence="2 3" key="1">
    <citation type="submission" date="2018-06" db="EMBL/GenBank/DDBJ databases">
        <title>Paenibacillus imtechensis sp. nov.</title>
        <authorList>
            <person name="Pinnaka A.K."/>
            <person name="Singh H."/>
            <person name="Kaur M."/>
        </authorList>
    </citation>
    <scope>NUCLEOTIDE SEQUENCE [LARGE SCALE GENOMIC DNA]</scope>
    <source>
        <strain evidence="2 3">SMB1</strain>
    </source>
</reference>
<dbReference type="GO" id="GO:0008236">
    <property type="term" value="F:serine-type peptidase activity"/>
    <property type="evidence" value="ECO:0007669"/>
    <property type="project" value="InterPro"/>
</dbReference>
<organism evidence="2 3">
    <name type="scientific">Paenibacillus sambharensis</name>
    <dbReference type="NCBI Taxonomy" id="1803190"/>
    <lineage>
        <taxon>Bacteria</taxon>
        <taxon>Bacillati</taxon>
        <taxon>Bacillota</taxon>
        <taxon>Bacilli</taxon>
        <taxon>Bacillales</taxon>
        <taxon>Paenibacillaceae</taxon>
        <taxon>Paenibacillus</taxon>
    </lineage>
</organism>
<dbReference type="OrthoDB" id="9769030at2"/>
<proteinExistence type="predicted"/>
<dbReference type="PANTHER" id="PTHR32060">
    <property type="entry name" value="TAIL-SPECIFIC PROTEASE"/>
    <property type="match status" value="1"/>
</dbReference>
<comment type="caution">
    <text evidence="2">The sequence shown here is derived from an EMBL/GenBank/DDBJ whole genome shotgun (WGS) entry which is preliminary data.</text>
</comment>
<feature type="domain" description="Tail specific protease" evidence="1">
    <location>
        <begin position="391"/>
        <end position="475"/>
    </location>
</feature>
<dbReference type="GO" id="GO:0006508">
    <property type="term" value="P:proteolysis"/>
    <property type="evidence" value="ECO:0007669"/>
    <property type="project" value="InterPro"/>
</dbReference>
<dbReference type="SUPFAM" id="SSF52096">
    <property type="entry name" value="ClpP/crotonase"/>
    <property type="match status" value="1"/>
</dbReference>
<dbReference type="InterPro" id="IPR029045">
    <property type="entry name" value="ClpP/crotonase-like_dom_sf"/>
</dbReference>
<protein>
    <submittedName>
        <fullName evidence="2">Peptidase S41</fullName>
    </submittedName>
</protein>
<accession>A0A2W1LDD8</accession>
<evidence type="ECO:0000313" key="3">
    <source>
        <dbReference type="Proteomes" id="UP000249522"/>
    </source>
</evidence>
<dbReference type="PANTHER" id="PTHR32060:SF22">
    <property type="entry name" value="CARBOXYL-TERMINAL-PROCESSING PEPTIDASE 3, CHLOROPLASTIC"/>
    <property type="match status" value="1"/>
</dbReference>
<dbReference type="EMBL" id="QKRB01000031">
    <property type="protein sequence ID" value="PZD97116.1"/>
    <property type="molecule type" value="Genomic_DNA"/>
</dbReference>
<keyword evidence="3" id="KW-1185">Reference proteome</keyword>
<evidence type="ECO:0000313" key="2">
    <source>
        <dbReference type="EMBL" id="PZD97116.1"/>
    </source>
</evidence>